<dbReference type="STRING" id="353153.Q4DM44"/>
<dbReference type="PANTHER" id="PTHR11079">
    <property type="entry name" value="CYTOSINE DEAMINASE FAMILY MEMBER"/>
    <property type="match status" value="1"/>
</dbReference>
<accession>Q4DM44</accession>
<dbReference type="CDD" id="cd01285">
    <property type="entry name" value="nucleoside_deaminase"/>
    <property type="match status" value="1"/>
</dbReference>
<dbReference type="PROSITE" id="PS51747">
    <property type="entry name" value="CYT_DCMP_DEAMINASES_2"/>
    <property type="match status" value="1"/>
</dbReference>
<dbReference type="EMBL" id="AAHK01000339">
    <property type="protein sequence ID" value="EAN93604.1"/>
    <property type="molecule type" value="Genomic_DNA"/>
</dbReference>
<dbReference type="OMA" id="DAWHASS"/>
<gene>
    <name evidence="6" type="ORF">Tc00.1047053506425.130</name>
</gene>
<proteinExistence type="inferred from homology"/>
<feature type="transmembrane region" description="Helical" evidence="4">
    <location>
        <begin position="21"/>
        <end position="41"/>
    </location>
</feature>
<dbReference type="InParanoid" id="Q4DM44"/>
<dbReference type="eggNOG" id="KOG2771">
    <property type="taxonomic scope" value="Eukaryota"/>
</dbReference>
<dbReference type="SUPFAM" id="SSF53927">
    <property type="entry name" value="Cytidine deaminase-like"/>
    <property type="match status" value="1"/>
</dbReference>
<dbReference type="FunCoup" id="Q4DM44">
    <property type="interactions" value="350"/>
</dbReference>
<dbReference type="GO" id="GO:0052717">
    <property type="term" value="F:tRNA-specific adenosine-34 deaminase activity"/>
    <property type="evidence" value="ECO:0007669"/>
    <property type="project" value="UniProtKB-EC"/>
</dbReference>
<keyword evidence="7" id="KW-1185">Reference proteome</keyword>
<dbReference type="Pfam" id="PF00383">
    <property type="entry name" value="dCMP_cyt_deam_1"/>
    <property type="match status" value="1"/>
</dbReference>
<dbReference type="KEGG" id="tcr:506425.130"/>
<dbReference type="GeneID" id="3547162"/>
<feature type="domain" description="CMP/dCMP-type deaminase" evidence="5">
    <location>
        <begin position="259"/>
        <end position="376"/>
    </location>
</feature>
<dbReference type="Proteomes" id="UP000002296">
    <property type="component" value="Unassembled WGS sequence"/>
</dbReference>
<evidence type="ECO:0000313" key="6">
    <source>
        <dbReference type="EMBL" id="EAN93604.1"/>
    </source>
</evidence>
<keyword evidence="4" id="KW-0472">Membrane</keyword>
<dbReference type="SMR" id="Q4DM44"/>
<dbReference type="GO" id="GO:0046872">
    <property type="term" value="F:metal ion binding"/>
    <property type="evidence" value="ECO:0007669"/>
    <property type="project" value="UniProtKB-KW"/>
</dbReference>
<evidence type="ECO:0000313" key="7">
    <source>
        <dbReference type="Proteomes" id="UP000002296"/>
    </source>
</evidence>
<name>Q4DM44_TRYCC</name>
<protein>
    <recommendedName>
        <fullName evidence="5">CMP/dCMP-type deaminase domain-containing protein</fullName>
    </recommendedName>
</protein>
<evidence type="ECO:0000259" key="5">
    <source>
        <dbReference type="PROSITE" id="PS51747"/>
    </source>
</evidence>
<dbReference type="InterPro" id="IPR016193">
    <property type="entry name" value="Cytidine_deaminase-like"/>
</dbReference>
<comment type="caution">
    <text evidence="6">The sequence shown here is derived from an EMBL/GenBank/DDBJ whole genome shotgun (WGS) entry which is preliminary data.</text>
</comment>
<dbReference type="RefSeq" id="XP_815455.1">
    <property type="nucleotide sequence ID" value="XM_810362.1"/>
</dbReference>
<dbReference type="GO" id="GO:0002100">
    <property type="term" value="P:tRNA wobble adenosine to inosine editing"/>
    <property type="evidence" value="ECO:0007669"/>
    <property type="project" value="InterPro"/>
</dbReference>
<evidence type="ECO:0000256" key="3">
    <source>
        <dbReference type="SAM" id="MobiDB-lite"/>
    </source>
</evidence>
<sequence length="408" mass="45051">MAKREKRKWGVDERTPCKKNVSMKHVVCFAAFFFTFITVFICFFENTTVGMEEVVAPEEPPKLVCGVAIRIPRPTLSGAFLRIANNSFPLQPNARHLKRIRKAPRAEALLPYNECPCTLSDCVSRCDNGAKEAGTLATTAEASLELLLGVGCSIDVDRLKEFDELSGNAAPLTIITVSVPDRAPRTSVVEWKKWCALWPFAVPKPRPASPLLLDEMKKIKSVFNEAVMPLVKEGHNKGTLGIAALLVDSSQDWRVLTKSDGADLMHISNAAACFGYVPAVESSENQILLDHPVTDVLKKLARVQQAQRWTKDNVPYLANEIDLFVSHEPCVMCSMALVHSRVRRVFYCFANPTHGGLGSVFSIHAIPSLNHHFRVFRCSASWLFDESNSPPDSSAAPGGSSSEFLREP</sequence>
<organism evidence="6 7">
    <name type="scientific">Trypanosoma cruzi (strain CL Brener)</name>
    <dbReference type="NCBI Taxonomy" id="353153"/>
    <lineage>
        <taxon>Eukaryota</taxon>
        <taxon>Discoba</taxon>
        <taxon>Euglenozoa</taxon>
        <taxon>Kinetoplastea</taxon>
        <taxon>Metakinetoplastina</taxon>
        <taxon>Trypanosomatida</taxon>
        <taxon>Trypanosomatidae</taxon>
        <taxon>Trypanosoma</taxon>
        <taxon>Schizotrypanum</taxon>
    </lineage>
</organism>
<comment type="similarity">
    <text evidence="2">Belongs to the cytidine and deoxycytidylate deaminase family. ADAT3 subfamily.</text>
</comment>
<feature type="region of interest" description="Disordered" evidence="3">
    <location>
        <begin position="387"/>
        <end position="408"/>
    </location>
</feature>
<dbReference type="PANTHER" id="PTHR11079:SF156">
    <property type="entry name" value="INACTIVE TRNA-SPECIFIC ADENOSINE DEAMINASE-LIKE PROTEIN 3-RELATED"/>
    <property type="match status" value="1"/>
</dbReference>
<dbReference type="GO" id="GO:0005737">
    <property type="term" value="C:cytoplasm"/>
    <property type="evidence" value="ECO:0007669"/>
    <property type="project" value="TreeGrafter"/>
</dbReference>
<dbReference type="InterPro" id="IPR002125">
    <property type="entry name" value="CMP_dCMP_dom"/>
</dbReference>
<keyword evidence="4" id="KW-1133">Transmembrane helix</keyword>
<evidence type="ECO:0000256" key="1">
    <source>
        <dbReference type="ARBA" id="ARBA00022694"/>
    </source>
</evidence>
<dbReference type="Gene3D" id="3.40.140.10">
    <property type="entry name" value="Cytidine Deaminase, domain 2"/>
    <property type="match status" value="1"/>
</dbReference>
<dbReference type="AlphaFoldDB" id="Q4DM44"/>
<dbReference type="GO" id="GO:0005634">
    <property type="term" value="C:nucleus"/>
    <property type="evidence" value="ECO:0007669"/>
    <property type="project" value="TreeGrafter"/>
</dbReference>
<evidence type="ECO:0000256" key="4">
    <source>
        <dbReference type="SAM" id="Phobius"/>
    </source>
</evidence>
<dbReference type="PaxDb" id="353153-Q4DM44"/>
<reference evidence="6 7" key="1">
    <citation type="journal article" date="2005" name="Science">
        <title>The genome sequence of Trypanosoma cruzi, etiologic agent of Chagas disease.</title>
        <authorList>
            <person name="El-Sayed N.M."/>
            <person name="Myler P.J."/>
            <person name="Bartholomeu D.C."/>
            <person name="Nilsson D."/>
            <person name="Aggarwal G."/>
            <person name="Tran A.N."/>
            <person name="Ghedin E."/>
            <person name="Worthey E.A."/>
            <person name="Delcher A.L."/>
            <person name="Blandin G."/>
            <person name="Westenberger S.J."/>
            <person name="Caler E."/>
            <person name="Cerqueira G.C."/>
            <person name="Branche C."/>
            <person name="Haas B."/>
            <person name="Anupama A."/>
            <person name="Arner E."/>
            <person name="Aslund L."/>
            <person name="Attipoe P."/>
            <person name="Bontempi E."/>
            <person name="Bringaud F."/>
            <person name="Burton P."/>
            <person name="Cadag E."/>
            <person name="Campbell D.A."/>
            <person name="Carrington M."/>
            <person name="Crabtree J."/>
            <person name="Darban H."/>
            <person name="da Silveira J.F."/>
            <person name="de Jong P."/>
            <person name="Edwards K."/>
            <person name="Englund P.T."/>
            <person name="Fazelina G."/>
            <person name="Feldblyum T."/>
            <person name="Ferella M."/>
            <person name="Frasch A.C."/>
            <person name="Gull K."/>
            <person name="Horn D."/>
            <person name="Hou L."/>
            <person name="Huang Y."/>
            <person name="Kindlund E."/>
            <person name="Klingbeil M."/>
            <person name="Kluge S."/>
            <person name="Koo H."/>
            <person name="Lacerda D."/>
            <person name="Levin M.J."/>
            <person name="Lorenzi H."/>
            <person name="Louie T."/>
            <person name="Machado C.R."/>
            <person name="McCulloch R."/>
            <person name="McKenna A."/>
            <person name="Mizuno Y."/>
            <person name="Mottram J.C."/>
            <person name="Nelson S."/>
            <person name="Ochaya S."/>
            <person name="Osoegawa K."/>
            <person name="Pai G."/>
            <person name="Parsons M."/>
            <person name="Pentony M."/>
            <person name="Pettersson U."/>
            <person name="Pop M."/>
            <person name="Ramirez J.L."/>
            <person name="Rinta J."/>
            <person name="Robertson L."/>
            <person name="Salzberg S.L."/>
            <person name="Sanchez D.O."/>
            <person name="Seyler A."/>
            <person name="Sharma R."/>
            <person name="Shetty J."/>
            <person name="Simpson A.J."/>
            <person name="Sisk E."/>
            <person name="Tammi M.T."/>
            <person name="Tarleton R."/>
            <person name="Teixeira S."/>
            <person name="Van Aken S."/>
            <person name="Vogt C."/>
            <person name="Ward P.N."/>
            <person name="Wickstead B."/>
            <person name="Wortman J."/>
            <person name="White O."/>
            <person name="Fraser C.M."/>
            <person name="Stuart K.D."/>
            <person name="Andersson B."/>
        </authorList>
    </citation>
    <scope>NUCLEOTIDE SEQUENCE [LARGE SCALE GENOMIC DNA]</scope>
    <source>
        <strain evidence="6 7">CL Brener</strain>
    </source>
</reference>
<keyword evidence="4" id="KW-0812">Transmembrane</keyword>
<keyword evidence="1" id="KW-0819">tRNA processing</keyword>
<evidence type="ECO:0000256" key="2">
    <source>
        <dbReference type="ARBA" id="ARBA00038160"/>
    </source>
</evidence>